<feature type="region of interest" description="Disordered" evidence="1">
    <location>
        <begin position="1"/>
        <end position="23"/>
    </location>
</feature>
<keyword evidence="4" id="KW-1185">Reference proteome</keyword>
<dbReference type="InterPro" id="IPR036259">
    <property type="entry name" value="MFS_trans_sf"/>
</dbReference>
<sequence length="241" mass="25928">MGGEQADPATDYTTMNNKSSTHMGSSKSVAIRLMLEWAGTLLMLIVIFMVRCALEVAVPLYLTRRYIWTPTRISMVLLTITLPAVLNPVIGGLTSSQGPRWWSTAGFIICGGTLFRFGQMTGSSDNSQMTFVIHLIVVGLCLAVLINANQVAISVASQRYGFARTQVVANGEELGLLLSMISPSTMLSGVTSSWAAGSLLGPAFSSLVPYTEDAGWQRLCQGLGGLCLIAAAVNVFLWRKW</sequence>
<evidence type="ECO:0000313" key="3">
    <source>
        <dbReference type="EMBL" id="PVH91801.1"/>
    </source>
</evidence>
<feature type="compositionally biased region" description="Polar residues" evidence="1">
    <location>
        <begin position="11"/>
        <end position="23"/>
    </location>
</feature>
<name>A0A2V1D1C5_9PLEO</name>
<keyword evidence="2" id="KW-0472">Membrane</keyword>
<feature type="transmembrane region" description="Helical" evidence="2">
    <location>
        <begin position="41"/>
        <end position="61"/>
    </location>
</feature>
<proteinExistence type="predicted"/>
<dbReference type="Proteomes" id="UP000244855">
    <property type="component" value="Unassembled WGS sequence"/>
</dbReference>
<dbReference type="OrthoDB" id="5086884at2759"/>
<evidence type="ECO:0000256" key="2">
    <source>
        <dbReference type="SAM" id="Phobius"/>
    </source>
</evidence>
<dbReference type="AlphaFoldDB" id="A0A2V1D1C5"/>
<dbReference type="SUPFAM" id="SSF103473">
    <property type="entry name" value="MFS general substrate transporter"/>
    <property type="match status" value="1"/>
</dbReference>
<organism evidence="3 4">
    <name type="scientific">Periconia macrospinosa</name>
    <dbReference type="NCBI Taxonomy" id="97972"/>
    <lineage>
        <taxon>Eukaryota</taxon>
        <taxon>Fungi</taxon>
        <taxon>Dikarya</taxon>
        <taxon>Ascomycota</taxon>
        <taxon>Pezizomycotina</taxon>
        <taxon>Dothideomycetes</taxon>
        <taxon>Pleosporomycetidae</taxon>
        <taxon>Pleosporales</taxon>
        <taxon>Massarineae</taxon>
        <taxon>Periconiaceae</taxon>
        <taxon>Periconia</taxon>
    </lineage>
</organism>
<dbReference type="STRING" id="97972.A0A2V1D1C5"/>
<evidence type="ECO:0008006" key="5">
    <source>
        <dbReference type="Google" id="ProtNLM"/>
    </source>
</evidence>
<dbReference type="EMBL" id="KZ805776">
    <property type="protein sequence ID" value="PVH91801.1"/>
    <property type="molecule type" value="Genomic_DNA"/>
</dbReference>
<keyword evidence="2" id="KW-0812">Transmembrane</keyword>
<keyword evidence="2" id="KW-1133">Transmembrane helix</keyword>
<dbReference type="Gene3D" id="1.20.1250.20">
    <property type="entry name" value="MFS general substrate transporter like domains"/>
    <property type="match status" value="1"/>
</dbReference>
<feature type="transmembrane region" description="Helical" evidence="2">
    <location>
        <begin position="73"/>
        <end position="94"/>
    </location>
</feature>
<accession>A0A2V1D1C5</accession>
<gene>
    <name evidence="3" type="ORF">DM02DRAFT_663583</name>
</gene>
<protein>
    <recommendedName>
        <fullName evidence="5">MFS general substrate transporter</fullName>
    </recommendedName>
</protein>
<feature type="transmembrane region" description="Helical" evidence="2">
    <location>
        <begin position="131"/>
        <end position="153"/>
    </location>
</feature>
<evidence type="ECO:0000313" key="4">
    <source>
        <dbReference type="Proteomes" id="UP000244855"/>
    </source>
</evidence>
<feature type="transmembrane region" description="Helical" evidence="2">
    <location>
        <begin position="216"/>
        <end position="238"/>
    </location>
</feature>
<feature type="transmembrane region" description="Helical" evidence="2">
    <location>
        <begin position="101"/>
        <end position="119"/>
    </location>
</feature>
<reference evidence="3 4" key="1">
    <citation type="journal article" date="2018" name="Sci. Rep.">
        <title>Comparative genomics provides insights into the lifestyle and reveals functional heterogeneity of dark septate endophytic fungi.</title>
        <authorList>
            <person name="Knapp D.G."/>
            <person name="Nemeth J.B."/>
            <person name="Barry K."/>
            <person name="Hainaut M."/>
            <person name="Henrissat B."/>
            <person name="Johnson J."/>
            <person name="Kuo A."/>
            <person name="Lim J.H.P."/>
            <person name="Lipzen A."/>
            <person name="Nolan M."/>
            <person name="Ohm R.A."/>
            <person name="Tamas L."/>
            <person name="Grigoriev I.V."/>
            <person name="Spatafora J.W."/>
            <person name="Nagy L.G."/>
            <person name="Kovacs G.M."/>
        </authorList>
    </citation>
    <scope>NUCLEOTIDE SEQUENCE [LARGE SCALE GENOMIC DNA]</scope>
    <source>
        <strain evidence="3 4">DSE2036</strain>
    </source>
</reference>
<evidence type="ECO:0000256" key="1">
    <source>
        <dbReference type="SAM" id="MobiDB-lite"/>
    </source>
</evidence>